<dbReference type="OrthoDB" id="1742084at2759"/>
<dbReference type="InterPro" id="IPR035700">
    <property type="entry name" value="Rsc1/Rsc2_Bromo"/>
</dbReference>
<dbReference type="SUPFAM" id="SSF47370">
    <property type="entry name" value="Bromodomain"/>
    <property type="match status" value="2"/>
</dbReference>
<feature type="compositionally biased region" description="Polar residues" evidence="13">
    <location>
        <begin position="667"/>
        <end position="679"/>
    </location>
</feature>
<keyword evidence="6" id="KW-0805">Transcription regulation</keyword>
<dbReference type="GO" id="GO:0006303">
    <property type="term" value="P:double-strand break repair via nonhomologous end joining"/>
    <property type="evidence" value="ECO:0007669"/>
    <property type="project" value="UniProtKB-ARBA"/>
</dbReference>
<evidence type="ECO:0000256" key="13">
    <source>
        <dbReference type="SAM" id="MobiDB-lite"/>
    </source>
</evidence>
<keyword evidence="7 12" id="KW-0103">Bromodomain</keyword>
<comment type="subunit">
    <text evidence="11">Component of the two forms of the RSC complex composed of at least either RSC1 or RSC2, and ARP7, ARP9, LDB7, NPL6, RSC3, RSC30, RSC4, RSC58, RSC6, RSC8, RSC9, SFH1, STH1, HTL1 and probably RTT102. The complexes interact with histone and histone variant components of centromeric chromatin.</text>
</comment>
<dbReference type="GO" id="GO:0042173">
    <property type="term" value="P:regulation of sporulation resulting in formation of a cellular spore"/>
    <property type="evidence" value="ECO:0007669"/>
    <property type="project" value="UniProtKB-ARBA"/>
</dbReference>
<dbReference type="InterPro" id="IPR001025">
    <property type="entry name" value="BAH_dom"/>
</dbReference>
<dbReference type="GO" id="GO:0006337">
    <property type="term" value="P:nucleosome disassembly"/>
    <property type="evidence" value="ECO:0007669"/>
    <property type="project" value="UniProtKB-ARBA"/>
</dbReference>
<evidence type="ECO:0000256" key="11">
    <source>
        <dbReference type="ARBA" id="ARBA00062175"/>
    </source>
</evidence>
<evidence type="ECO:0000256" key="5">
    <source>
        <dbReference type="ARBA" id="ARBA00022969"/>
    </source>
</evidence>
<dbReference type="Pfam" id="PF00439">
    <property type="entry name" value="Bromodomain"/>
    <property type="match status" value="2"/>
</dbReference>
<dbReference type="GO" id="GO:0016586">
    <property type="term" value="C:RSC-type complex"/>
    <property type="evidence" value="ECO:0007669"/>
    <property type="project" value="InterPro"/>
</dbReference>
<evidence type="ECO:0000313" key="17">
    <source>
        <dbReference type="Proteomes" id="UP000501346"/>
    </source>
</evidence>
<feature type="domain" description="BAH" evidence="15">
    <location>
        <begin position="368"/>
        <end position="486"/>
    </location>
</feature>
<comment type="subcellular location">
    <subcellularLocation>
        <location evidence="1">Nucleus</location>
    </subcellularLocation>
</comment>
<dbReference type="GO" id="GO:0006368">
    <property type="term" value="P:transcription elongation by RNA polymerase II"/>
    <property type="evidence" value="ECO:0007669"/>
    <property type="project" value="TreeGrafter"/>
</dbReference>
<keyword evidence="17" id="KW-1185">Reference proteome</keyword>
<dbReference type="InterPro" id="IPR018359">
    <property type="entry name" value="Bromodomain_CS"/>
</dbReference>
<dbReference type="PANTHER" id="PTHR16062">
    <property type="entry name" value="SWI/SNF-RELATED"/>
    <property type="match status" value="1"/>
</dbReference>
<feature type="region of interest" description="Disordered" evidence="13">
    <location>
        <begin position="657"/>
        <end position="701"/>
    </location>
</feature>
<keyword evidence="8" id="KW-0804">Transcription</keyword>
<feature type="domain" description="Bromo" evidence="14">
    <location>
        <begin position="27"/>
        <end position="95"/>
    </location>
</feature>
<feature type="domain" description="Bromo" evidence="14">
    <location>
        <begin position="255"/>
        <end position="325"/>
    </location>
</feature>
<dbReference type="FunFam" id="1.20.920.10:FF:000049">
    <property type="entry name" value="RSC complex member"/>
    <property type="match status" value="1"/>
</dbReference>
<evidence type="ECO:0000313" key="16">
    <source>
        <dbReference type="EMBL" id="QID79593.1"/>
    </source>
</evidence>
<keyword evidence="9" id="KW-0539">Nucleus</keyword>
<dbReference type="GO" id="GO:0030435">
    <property type="term" value="P:sporulation resulting in formation of a cellular spore"/>
    <property type="evidence" value="ECO:0007669"/>
    <property type="project" value="UniProtKB-KW"/>
</dbReference>
<evidence type="ECO:0000256" key="8">
    <source>
        <dbReference type="ARBA" id="ARBA00023163"/>
    </source>
</evidence>
<dbReference type="Gene3D" id="2.30.30.490">
    <property type="match status" value="1"/>
</dbReference>
<evidence type="ECO:0000256" key="1">
    <source>
        <dbReference type="ARBA" id="ARBA00004123"/>
    </source>
</evidence>
<keyword evidence="4" id="KW-0156">Chromatin regulator</keyword>
<accession>A0A6C1DSM4</accession>
<dbReference type="InterPro" id="IPR043151">
    <property type="entry name" value="BAH_sf"/>
</dbReference>
<dbReference type="CDD" id="cd05521">
    <property type="entry name" value="Bromo_Rsc1_2_I"/>
    <property type="match status" value="1"/>
</dbReference>
<protein>
    <submittedName>
        <fullName evidence="16">Chromatin structure-remodeling complex subunit rsc1</fullName>
    </submittedName>
</protein>
<dbReference type="CDD" id="cd05522">
    <property type="entry name" value="Bromo_Rsc1_2_II"/>
    <property type="match status" value="1"/>
</dbReference>
<evidence type="ECO:0000256" key="9">
    <source>
        <dbReference type="ARBA" id="ARBA00023242"/>
    </source>
</evidence>
<dbReference type="InterPro" id="IPR036427">
    <property type="entry name" value="Bromodomain-like_sf"/>
</dbReference>
<evidence type="ECO:0000256" key="12">
    <source>
        <dbReference type="PROSITE-ProRule" id="PRU00035"/>
    </source>
</evidence>
<dbReference type="InterPro" id="IPR001487">
    <property type="entry name" value="Bromodomain"/>
</dbReference>
<evidence type="ECO:0000256" key="3">
    <source>
        <dbReference type="ARBA" id="ARBA00022737"/>
    </source>
</evidence>
<dbReference type="FunFam" id="2.30.30.490:FF:000016">
    <property type="entry name" value="RSC complex member"/>
    <property type="match status" value="1"/>
</dbReference>
<dbReference type="SMART" id="SM00439">
    <property type="entry name" value="BAH"/>
    <property type="match status" value="1"/>
</dbReference>
<evidence type="ECO:0000256" key="2">
    <source>
        <dbReference type="ARBA" id="ARBA00022553"/>
    </source>
</evidence>
<dbReference type="InterPro" id="IPR037382">
    <property type="entry name" value="Rsc/polybromo"/>
</dbReference>
<evidence type="ECO:0000259" key="15">
    <source>
        <dbReference type="PROSITE" id="PS51038"/>
    </source>
</evidence>
<feature type="region of interest" description="Disordered" evidence="13">
    <location>
        <begin position="871"/>
        <end position="908"/>
    </location>
</feature>
<dbReference type="PROSITE" id="PS50014">
    <property type="entry name" value="BROMODOMAIN_2"/>
    <property type="match status" value="2"/>
</dbReference>
<name>A0A6C1DSM4_SACPS</name>
<organism evidence="16 17">
    <name type="scientific">Saccharomyces pastorianus</name>
    <name type="common">Lager yeast</name>
    <name type="synonym">Saccharomyces cerevisiae x Saccharomyces eubayanus</name>
    <dbReference type="NCBI Taxonomy" id="27292"/>
    <lineage>
        <taxon>Eukaryota</taxon>
        <taxon>Fungi</taxon>
        <taxon>Dikarya</taxon>
        <taxon>Ascomycota</taxon>
        <taxon>Saccharomycotina</taxon>
        <taxon>Saccharomycetes</taxon>
        <taxon>Saccharomycetales</taxon>
        <taxon>Saccharomycetaceae</taxon>
        <taxon>Saccharomyces</taxon>
    </lineage>
</organism>
<keyword evidence="3" id="KW-0677">Repeat</keyword>
<feature type="compositionally biased region" description="Acidic residues" evidence="13">
    <location>
        <begin position="883"/>
        <end position="902"/>
    </location>
</feature>
<dbReference type="PRINTS" id="PR00503">
    <property type="entry name" value="BROMODOMAIN"/>
</dbReference>
<dbReference type="Gene3D" id="1.20.920.10">
    <property type="entry name" value="Bromodomain-like"/>
    <property type="match status" value="2"/>
</dbReference>
<keyword evidence="5" id="KW-0749">Sporulation</keyword>
<dbReference type="InterPro" id="IPR048047">
    <property type="entry name" value="RSC1/2_bromodom"/>
</dbReference>
<feature type="compositionally biased region" description="Low complexity" evidence="13">
    <location>
        <begin position="692"/>
        <end position="701"/>
    </location>
</feature>
<dbReference type="CDD" id="cd04717">
    <property type="entry name" value="BAH_polybromo"/>
    <property type="match status" value="1"/>
</dbReference>
<feature type="region of interest" description="Disordered" evidence="13">
    <location>
        <begin position="558"/>
        <end position="586"/>
    </location>
</feature>
<dbReference type="FunFam" id="1.20.920.10:FF:000042">
    <property type="entry name" value="RSC complex member"/>
    <property type="match status" value="1"/>
</dbReference>
<sequence length="928" mass="106686">MVEQDNGFLQKLLKTQYDAVFHLKDENGIEIYPIFNVLPPKKEYPDYYIIIRNPISLNTLKKRLPHYTSPQDFVNDFAQIPWNAMTYNAKDSVIYKYAILLESFIKGKIVHNIRKHYPEVTYPSLGRIPEIFAESMQPSDLSSNPINTQENDEKAGLNSEMKMAFAKLDSSITERKPTNQDYRMQQKTSPAFPTHSASITPQPLASPTPVVNYANITSAHPKTHVRRGRPPVIDLPYVLRIKNILKMMRREVDQNNKTLTLCFEKLPDRNEEPTYYSVITDPICLMDIRKKVKSRKYRNFHSFEEDFQLMLTNFKLYYSQDQSNIIRAQLLEKNFNRLVRIELSKPDEDYLPEGELRYPLDDVEINDEKYQIGDWVLLHNPNDINKPIVGQIFRLWSTTDGNKWLNACWYFRPEQTVHRVDRLFYKNEVMKTGQYRDHPIQDIKGKCYVIHFTRFQRGDPSTKVNGPQFVCEFRYNESDKVFNKIRTWKACLPEELRDQDEPTIPVNGRKFFKYPSPIADLLPANATLNDKVPEPTEGAPTAPPLVGAVYLGPKLERDDLGEYSTSDDCPRYIIRPNDPPEEGKIDYETGTIITDTLTTSSMPRVNSSSTIRLPTLKQTKSIPNSNFRSSSNTPLLHQNFNQTSNFLKLENMNNSSHNLLSHPSVPKFQSPSLLEQSSRSKYHNAKKQTQLSSTAPKKPASKSFTLSSMINSLTAHTSKYNFNHIVIEAPGAFVVPVPMEKNIRTIQSTERFSRSNLKNAQNLGNTAINDINTANEQIIWFKGPGVKITERVIDSGNDLVRVPLNRWFCKNKRRKLDYEEIEEDVMEPPNDFSEDMIANIFNPPPSLNLDMDLNLSPSSNNSSNFMDLSTIASGDNDGKECDTAEESEDENEDTEDEHEIEDIPTTSAFGLNSSAEYLAFRLREFNKL</sequence>
<dbReference type="AlphaFoldDB" id="A0A6C1DSM4"/>
<evidence type="ECO:0000256" key="7">
    <source>
        <dbReference type="ARBA" id="ARBA00023117"/>
    </source>
</evidence>
<dbReference type="Proteomes" id="UP000501346">
    <property type="component" value="Chromosome ScVII"/>
</dbReference>
<dbReference type="PROSITE" id="PS00633">
    <property type="entry name" value="BROMODOMAIN_1"/>
    <property type="match status" value="1"/>
</dbReference>
<evidence type="ECO:0000256" key="4">
    <source>
        <dbReference type="ARBA" id="ARBA00022853"/>
    </source>
</evidence>
<feature type="compositionally biased region" description="Polar residues" evidence="13">
    <location>
        <begin position="600"/>
        <end position="635"/>
    </location>
</feature>
<evidence type="ECO:0000259" key="14">
    <source>
        <dbReference type="PROSITE" id="PS50014"/>
    </source>
</evidence>
<feature type="region of interest" description="Disordered" evidence="13">
    <location>
        <begin position="598"/>
        <end position="635"/>
    </location>
</feature>
<dbReference type="PROSITE" id="PS51038">
    <property type="entry name" value="BAH"/>
    <property type="match status" value="1"/>
</dbReference>
<keyword evidence="2" id="KW-0597">Phosphoprotein</keyword>
<dbReference type="GO" id="GO:0003682">
    <property type="term" value="F:chromatin binding"/>
    <property type="evidence" value="ECO:0007669"/>
    <property type="project" value="InterPro"/>
</dbReference>
<comment type="similarity">
    <text evidence="10">Belongs to the RSC1 family.</text>
</comment>
<dbReference type="SMART" id="SM00297">
    <property type="entry name" value="BROMO"/>
    <property type="match status" value="2"/>
</dbReference>
<gene>
    <name evidence="16" type="primary">RSC1_1</name>
    <name evidence="16" type="ORF">GRS66_001869</name>
</gene>
<proteinExistence type="inferred from homology"/>
<evidence type="ECO:0000256" key="10">
    <source>
        <dbReference type="ARBA" id="ARBA00061403"/>
    </source>
</evidence>
<evidence type="ECO:0000256" key="6">
    <source>
        <dbReference type="ARBA" id="ARBA00023015"/>
    </source>
</evidence>
<dbReference type="EMBL" id="CP048988">
    <property type="protein sequence ID" value="QID79593.1"/>
    <property type="molecule type" value="Genomic_DNA"/>
</dbReference>
<dbReference type="PANTHER" id="PTHR16062:SF21">
    <property type="entry name" value="CHROMATIN STRUCTURE-REMODELING COMPLEX SUBUNIT RSC1-RELATED"/>
    <property type="match status" value="1"/>
</dbReference>
<reference evidence="16 17" key="1">
    <citation type="journal article" date="2019" name="BMC Genomics">
        <title>Chromosome level assembly and comparative genome analysis confirm lager-brewing yeasts originated from a single hybridization.</title>
        <authorList>
            <person name="Salazar A.N."/>
            <person name="Gorter de Vries A.R."/>
            <person name="van den Broek M."/>
            <person name="Brouwers N."/>
            <person name="de la Torre Cortes P."/>
            <person name="Kuijpers N.G.A."/>
            <person name="Daran J.G."/>
            <person name="Abeel T."/>
        </authorList>
    </citation>
    <scope>NUCLEOTIDE SEQUENCE [LARGE SCALE GENOMIC DNA]</scope>
    <source>
        <strain evidence="16 17">CBS 1483</strain>
    </source>
</reference>
<dbReference type="Pfam" id="PF01426">
    <property type="entry name" value="BAH"/>
    <property type="match status" value="1"/>
</dbReference>